<protein>
    <recommendedName>
        <fullName evidence="1">Inner membrane protein</fullName>
    </recommendedName>
</protein>
<feature type="transmembrane region" description="Helical" evidence="2">
    <location>
        <begin position="120"/>
        <end position="138"/>
    </location>
</feature>
<keyword evidence="1 2" id="KW-0472">Membrane</keyword>
<dbReference type="Proteomes" id="UP001377972">
    <property type="component" value="Unassembled WGS sequence"/>
</dbReference>
<name>A0ABU8SU72_9GAMM</name>
<keyword evidence="4" id="KW-1185">Reference proteome</keyword>
<keyword evidence="1" id="KW-0997">Cell inner membrane</keyword>
<keyword evidence="2" id="KW-1133">Transmembrane helix</keyword>
<evidence type="ECO:0000256" key="1">
    <source>
        <dbReference type="PIRNR" id="PIRNR016789"/>
    </source>
</evidence>
<dbReference type="PANTHER" id="PTHR35813:SF1">
    <property type="entry name" value="INNER MEMBRANE PROTEIN YBAN"/>
    <property type="match status" value="1"/>
</dbReference>
<comment type="subcellular location">
    <subcellularLocation>
        <location evidence="1">Cell inner membrane</location>
        <topology evidence="1">Multi-pass membrane protein</topology>
    </subcellularLocation>
</comment>
<evidence type="ECO:0000313" key="4">
    <source>
        <dbReference type="Proteomes" id="UP001377972"/>
    </source>
</evidence>
<feature type="transmembrane region" description="Helical" evidence="2">
    <location>
        <begin position="97"/>
        <end position="114"/>
    </location>
</feature>
<sequence>MHKPKIKMSSNKINNTHGMTEGSKVLKALFFLTGLIFTGLGIIGAILPVMPTTVFLIVAVYCFGRSSSRFEAWLLNHRHYGPTLRNWQQYGAISRKVKCIACVGMAVGFILFYLGASPSWPLTTAVALFMLLSAWYVLSRPVAAE</sequence>
<gene>
    <name evidence="3" type="ORF">PQI24_11145</name>
</gene>
<evidence type="ECO:0000256" key="2">
    <source>
        <dbReference type="SAM" id="Phobius"/>
    </source>
</evidence>
<comment type="caution">
    <text evidence="3">The sequence shown here is derived from an EMBL/GenBank/DDBJ whole genome shotgun (WGS) entry which is preliminary data.</text>
</comment>
<evidence type="ECO:0000313" key="3">
    <source>
        <dbReference type="EMBL" id="MEJ6496593.1"/>
    </source>
</evidence>
<keyword evidence="2" id="KW-0812">Transmembrane</keyword>
<feature type="transmembrane region" description="Helical" evidence="2">
    <location>
        <begin position="28"/>
        <end position="47"/>
    </location>
</feature>
<reference evidence="3 4" key="1">
    <citation type="submission" date="2023-01" db="EMBL/GenBank/DDBJ databases">
        <title>Trichodesmium-associated heterotrophic epibiont bacteria.</title>
        <authorList>
            <person name="Cleveland C.S."/>
            <person name="Webb E.A."/>
        </authorList>
    </citation>
    <scope>NUCLEOTIDE SEQUENCE [LARGE SCALE GENOMIC DNA]</scope>
    <source>
        <strain evidence="3 4">USCH2</strain>
    </source>
</reference>
<accession>A0ABU8SU72</accession>
<proteinExistence type="predicted"/>
<keyword evidence="1" id="KW-1003">Cell membrane</keyword>
<dbReference type="RefSeq" id="WP_339980907.1">
    <property type="nucleotide sequence ID" value="NZ_JAQPZS010000009.1"/>
</dbReference>
<dbReference type="EMBL" id="JAQPZS010000009">
    <property type="protein sequence ID" value="MEJ6496593.1"/>
    <property type="molecule type" value="Genomic_DNA"/>
</dbReference>
<organism evidence="3 4">
    <name type="scientific">Pseudoalteromonas lipolytica</name>
    <dbReference type="NCBI Taxonomy" id="570156"/>
    <lineage>
        <taxon>Bacteria</taxon>
        <taxon>Pseudomonadati</taxon>
        <taxon>Pseudomonadota</taxon>
        <taxon>Gammaproteobacteria</taxon>
        <taxon>Alteromonadales</taxon>
        <taxon>Pseudoalteromonadaceae</taxon>
        <taxon>Pseudoalteromonas</taxon>
    </lineage>
</organism>
<dbReference type="PIRSF" id="PIRSF016789">
    <property type="entry name" value="DUF454"/>
    <property type="match status" value="1"/>
</dbReference>
<feature type="transmembrane region" description="Helical" evidence="2">
    <location>
        <begin position="53"/>
        <end position="76"/>
    </location>
</feature>
<dbReference type="InterPro" id="IPR007401">
    <property type="entry name" value="DUF454"/>
</dbReference>
<dbReference type="PANTHER" id="PTHR35813">
    <property type="entry name" value="INNER MEMBRANE PROTEIN YBAN"/>
    <property type="match status" value="1"/>
</dbReference>
<dbReference type="Pfam" id="PF04304">
    <property type="entry name" value="DUF454"/>
    <property type="match status" value="1"/>
</dbReference>